<evidence type="ECO:0000313" key="2">
    <source>
        <dbReference type="EMBL" id="AEK43573.1"/>
    </source>
</evidence>
<evidence type="ECO:0000313" key="3">
    <source>
        <dbReference type="Proteomes" id="UP000006138"/>
    </source>
</evidence>
<accession>A0A9R0UAB8</accession>
<name>A0A9R0UAB8_AMYMS</name>
<organism evidence="2 3">
    <name type="scientific">Amycolatopsis mediterranei (strain S699)</name>
    <name type="common">Nocardia mediterranei</name>
    <dbReference type="NCBI Taxonomy" id="713604"/>
    <lineage>
        <taxon>Bacteria</taxon>
        <taxon>Bacillati</taxon>
        <taxon>Actinomycetota</taxon>
        <taxon>Actinomycetes</taxon>
        <taxon>Pseudonocardiales</taxon>
        <taxon>Pseudonocardiaceae</taxon>
        <taxon>Amycolatopsis</taxon>
    </lineage>
</organism>
<dbReference type="EMBL" id="CP002896">
    <property type="protein sequence ID" value="AEK43573.1"/>
    <property type="molecule type" value="Genomic_DNA"/>
</dbReference>
<reference evidence="2 3" key="1">
    <citation type="journal article" date="2011" name="J. Bacteriol.">
        <title>Whole genome sequence of the rifamycin B-producing strain Amycolatopsis mediterranei S699.</title>
        <authorList>
            <person name="Verma M."/>
            <person name="Kaur J."/>
            <person name="Kumar M."/>
            <person name="Kumari K."/>
            <person name="Saxena A."/>
            <person name="Anand S."/>
            <person name="Nigam A."/>
            <person name="Ravi V."/>
            <person name="Raghuvanshi S."/>
            <person name="Khurana P."/>
            <person name="Tyagi A.K."/>
            <person name="Khurana J.P."/>
            <person name="Lal R."/>
        </authorList>
    </citation>
    <scope>NUCLEOTIDE SEQUENCE [LARGE SCALE GENOMIC DNA]</scope>
    <source>
        <strain evidence="2 3">S699</strain>
    </source>
</reference>
<protein>
    <submittedName>
        <fullName evidence="2">Uncharacterized protein</fullName>
    </submittedName>
</protein>
<dbReference type="KEGG" id="amn:RAM_25475"/>
<dbReference type="RefSeq" id="WP_014467189.1">
    <property type="nucleotide sequence ID" value="NC_017186.1"/>
</dbReference>
<gene>
    <name evidence="2" type="ordered locus">RAM_25475</name>
</gene>
<dbReference type="Proteomes" id="UP000006138">
    <property type="component" value="Chromosome"/>
</dbReference>
<dbReference type="AlphaFoldDB" id="A0A9R0UAB8"/>
<proteinExistence type="predicted"/>
<evidence type="ECO:0000256" key="1">
    <source>
        <dbReference type="SAM" id="MobiDB-lite"/>
    </source>
</evidence>
<feature type="compositionally biased region" description="Basic and acidic residues" evidence="1">
    <location>
        <begin position="30"/>
        <end position="51"/>
    </location>
</feature>
<keyword evidence="3" id="KW-1185">Reference proteome</keyword>
<dbReference type="GeneID" id="92876998"/>
<feature type="region of interest" description="Disordered" evidence="1">
    <location>
        <begin position="28"/>
        <end position="51"/>
    </location>
</feature>
<sequence>MTHQTTPGEIDVALRGALLTEEELAAGSEEWLRHPDPARHDAIAANRKEDR</sequence>